<accession>A0A8T3UQU3</accession>
<comment type="catalytic activity">
    <reaction evidence="5">
        <text>L-glutamyl-tRNA(Gln) + L-glutamine + ATP + H2O = L-glutaminyl-tRNA(Gln) + L-glutamate + ADP + phosphate + H(+)</text>
        <dbReference type="Rhea" id="RHEA:17521"/>
        <dbReference type="Rhea" id="RHEA-COMP:9681"/>
        <dbReference type="Rhea" id="RHEA-COMP:9684"/>
        <dbReference type="ChEBI" id="CHEBI:15377"/>
        <dbReference type="ChEBI" id="CHEBI:15378"/>
        <dbReference type="ChEBI" id="CHEBI:29985"/>
        <dbReference type="ChEBI" id="CHEBI:30616"/>
        <dbReference type="ChEBI" id="CHEBI:43474"/>
        <dbReference type="ChEBI" id="CHEBI:58359"/>
        <dbReference type="ChEBI" id="CHEBI:78520"/>
        <dbReference type="ChEBI" id="CHEBI:78521"/>
        <dbReference type="ChEBI" id="CHEBI:456216"/>
    </reaction>
</comment>
<dbReference type="GO" id="GO:0004812">
    <property type="term" value="F:aminoacyl-tRNA ligase activity"/>
    <property type="evidence" value="ECO:0007669"/>
    <property type="project" value="InterPro"/>
</dbReference>
<feature type="domain" description="GAD" evidence="7">
    <location>
        <begin position="290"/>
        <end position="370"/>
    </location>
</feature>
<dbReference type="EMBL" id="JADFAQ010000016">
    <property type="protein sequence ID" value="MBE5727981.1"/>
    <property type="molecule type" value="Genomic_DNA"/>
</dbReference>
<dbReference type="InterPro" id="IPR029351">
    <property type="entry name" value="GAD_dom"/>
</dbReference>
<feature type="domain" description="Aspartyl/Glutamyl-tRNA(Gln) amidotransferase subunit B/E catalytic" evidence="6">
    <location>
        <begin position="4"/>
        <end position="436"/>
    </location>
</feature>
<dbReference type="SUPFAM" id="SSF55261">
    <property type="entry name" value="GAD domain-like"/>
    <property type="match status" value="1"/>
</dbReference>
<dbReference type="GO" id="GO:0050567">
    <property type="term" value="F:glutaminyl-tRNA synthase (glutamine-hydrolyzing) activity"/>
    <property type="evidence" value="ECO:0007669"/>
    <property type="project" value="UniProtKB-UniRule"/>
</dbReference>
<comment type="caution">
    <text evidence="8">The sequence shown here is derived from an EMBL/GenBank/DDBJ whole genome shotgun (WGS) entry which is preliminary data.</text>
</comment>
<dbReference type="GO" id="GO:0005524">
    <property type="term" value="F:ATP binding"/>
    <property type="evidence" value="ECO:0007669"/>
    <property type="project" value="UniProtKB-KW"/>
</dbReference>
<dbReference type="InterPro" id="IPR004414">
    <property type="entry name" value="GatE"/>
</dbReference>
<dbReference type="InterPro" id="IPR014746">
    <property type="entry name" value="Gln_synth/guanido_kin_cat_dom"/>
</dbReference>
<keyword evidence="4 5" id="KW-0648">Protein biosynthesis</keyword>
<comment type="function">
    <text evidence="5">Allows the formation of correctly charged Gln-tRNA(Gln) through the transamidation of misacylated Glu-tRNA(Gln) in organisms which lack glutaminyl-tRNA synthetase. The reaction takes place in the presence of glutamine and ATP through an activated gamma-phospho-Glu-tRNA(Gln). The GatDE system is specific for glutamate and does not act on aspartate.</text>
</comment>
<sequence length="609" mass="68931">MTLKCGFEWHVQLDTNKLFCSCPSLLRDEGKEVEIKRSFKATMGEGGDIDVTARFEEGRGNNVIYEAPLESSCLVEADEEPPHEINKEALRIGLEVANALSCKQVFNEIIFMRKVIIDGSNTSGFQRTALIAMNGNFKAKDKSIGIATINLEEDSARRVADEGETARFKLDRLGMPLVEIATELIETDEKELKEIAEEFGRFTRLFKVKRGIGTIRQDVNLSIEGGSRVELKGFQDIRHMDKVIVNEAERQRALLKLIKDKGYLSQYLENIDYKELNNYLGDTKSELIRGGIKSNKTILSIKFRNFKGLFGYRLCEDKRFGSEISDYLRALFGAGIIHSDELPAYGITQTDIEKIKKEMKLDDEDAFLITIIKPEEKEKVIKAIISRIRSLLTSVPMEVRAVNEDETSSFLRPIGGKDRMYIETDLPIIEVPRDILNESAKFKGFDVESLKSKYGLNDDTFNLLIKANKLELALKLNRELNLDFNTITKVMVADLTYIHRKLSIDLDEKAAIDVLRSISKGAITKEASTSILERLAINEFKSVDEAVDKLNLRKLDKNALKKAILAIIKSGKSNENEIIINLKQKLGPRFEYSEAARIIKILNGNKRDN</sequence>
<dbReference type="Pfam" id="PF02938">
    <property type="entry name" value="GAD"/>
    <property type="match status" value="1"/>
</dbReference>
<dbReference type="PANTHER" id="PTHR11659">
    <property type="entry name" value="GLUTAMYL-TRNA GLN AMIDOTRANSFERASE SUBUNIT B MITOCHONDRIAL AND PROKARYOTIC PET112-RELATED"/>
    <property type="match status" value="1"/>
</dbReference>
<dbReference type="InterPro" id="IPR006075">
    <property type="entry name" value="Asn/Gln-tRNA_Trfase_suB/E_cat"/>
</dbReference>
<dbReference type="Gene3D" id="3.30.1360.30">
    <property type="entry name" value="GAD-like domain"/>
    <property type="match status" value="1"/>
</dbReference>
<protein>
    <recommendedName>
        <fullName evidence="5">Glutamyl-tRNA(Gln) amidotransferase subunit E</fullName>
        <shortName evidence="5">Glu-ADT subunit E</shortName>
        <ecNumber evidence="5">6.3.5.-</ecNumber>
    </recommendedName>
</protein>
<dbReference type="Proteomes" id="UP000763484">
    <property type="component" value="Unassembled WGS sequence"/>
</dbReference>
<comment type="subunit">
    <text evidence="5">Heterodimer of GatD and GatE.</text>
</comment>
<evidence type="ECO:0000259" key="7">
    <source>
        <dbReference type="Pfam" id="PF02938"/>
    </source>
</evidence>
<evidence type="ECO:0000256" key="5">
    <source>
        <dbReference type="HAMAP-Rule" id="MF_00588"/>
    </source>
</evidence>
<evidence type="ECO:0000313" key="9">
    <source>
        <dbReference type="Proteomes" id="UP000763484"/>
    </source>
</evidence>
<dbReference type="NCBIfam" id="NF003107">
    <property type="entry name" value="PRK04028.1"/>
    <property type="match status" value="1"/>
</dbReference>
<dbReference type="EC" id="6.3.5.-" evidence="5"/>
<keyword evidence="2 5" id="KW-0547">Nucleotide-binding</keyword>
<proteinExistence type="inferred from homology"/>
<evidence type="ECO:0000259" key="6">
    <source>
        <dbReference type="Pfam" id="PF02934"/>
    </source>
</evidence>
<dbReference type="Pfam" id="PF02934">
    <property type="entry name" value="GatB_N"/>
    <property type="match status" value="1"/>
</dbReference>
<dbReference type="NCBIfam" id="TIGR00134">
    <property type="entry name" value="gatE_arch"/>
    <property type="match status" value="1"/>
</dbReference>
<dbReference type="SUPFAM" id="SSF55931">
    <property type="entry name" value="Glutamine synthetase/guanido kinase"/>
    <property type="match status" value="1"/>
</dbReference>
<dbReference type="GO" id="GO:0005737">
    <property type="term" value="C:cytoplasm"/>
    <property type="evidence" value="ECO:0007669"/>
    <property type="project" value="InterPro"/>
</dbReference>
<evidence type="ECO:0000256" key="4">
    <source>
        <dbReference type="ARBA" id="ARBA00022917"/>
    </source>
</evidence>
<name>A0A8T3UQU3_9ARCH</name>
<dbReference type="HAMAP" id="MF_00588">
    <property type="entry name" value="GatE"/>
    <property type="match status" value="1"/>
</dbReference>
<dbReference type="InterPro" id="IPR004115">
    <property type="entry name" value="GAD-like_sf"/>
</dbReference>
<evidence type="ECO:0000256" key="3">
    <source>
        <dbReference type="ARBA" id="ARBA00022840"/>
    </source>
</evidence>
<organism evidence="8 9">
    <name type="scientific">Candidatus Acidifodinimicrobium mancum</name>
    <dbReference type="NCBI Taxonomy" id="2898728"/>
    <lineage>
        <taxon>Archaea</taxon>
        <taxon>Candidatus Parvarchaeota</taxon>
        <taxon>Candidatus Acidifodinimicrobiaceae</taxon>
        <taxon>Candidatus Acidifodinimicrobium</taxon>
    </lineage>
</organism>
<evidence type="ECO:0000313" key="8">
    <source>
        <dbReference type="EMBL" id="MBE5727981.1"/>
    </source>
</evidence>
<reference evidence="8 9" key="1">
    <citation type="submission" date="2020-09" db="EMBL/GenBank/DDBJ databases">
        <title>Genomic characterization of a novel Parvarchaeota family in acid mine drainage sediments.</title>
        <authorList>
            <person name="Luo Z.-H."/>
        </authorList>
    </citation>
    <scope>NUCLEOTIDE SEQUENCE [LARGE SCALE GENOMIC DNA]</scope>
    <source>
        <strain evidence="8">TL1-5_bins.178</strain>
    </source>
</reference>
<keyword evidence="3 5" id="KW-0067">ATP-binding</keyword>
<dbReference type="GO" id="GO:0006412">
    <property type="term" value="P:translation"/>
    <property type="evidence" value="ECO:0007669"/>
    <property type="project" value="UniProtKB-UniRule"/>
</dbReference>
<dbReference type="GO" id="GO:0070681">
    <property type="term" value="P:glutaminyl-tRNAGln biosynthesis via transamidation"/>
    <property type="evidence" value="ECO:0007669"/>
    <property type="project" value="TreeGrafter"/>
</dbReference>
<comment type="similarity">
    <text evidence="5">Belongs to the GatB/GatE family. GatE subfamily.</text>
</comment>
<keyword evidence="1 5" id="KW-0436">Ligase</keyword>
<dbReference type="AlphaFoldDB" id="A0A8T3UQU3"/>
<gene>
    <name evidence="5 8" type="primary">gatE</name>
    <name evidence="8" type="ORF">IHE50_01015</name>
</gene>
<dbReference type="PANTHER" id="PTHR11659:SF2">
    <property type="entry name" value="GLUTAMYL-TRNA(GLN) AMIDOTRANSFERASE SUBUNIT E"/>
    <property type="match status" value="1"/>
</dbReference>
<evidence type="ECO:0000256" key="2">
    <source>
        <dbReference type="ARBA" id="ARBA00022741"/>
    </source>
</evidence>
<evidence type="ECO:0000256" key="1">
    <source>
        <dbReference type="ARBA" id="ARBA00022598"/>
    </source>
</evidence>
<dbReference type="InterPro" id="IPR017959">
    <property type="entry name" value="Asn/Gln-tRNA_amidoTrfase_suB/E"/>
</dbReference>